<dbReference type="GO" id="GO:0005634">
    <property type="term" value="C:nucleus"/>
    <property type="evidence" value="ECO:0007669"/>
    <property type="project" value="InterPro"/>
</dbReference>
<dbReference type="PANTHER" id="PTHR46223:SF3">
    <property type="entry name" value="HISTONE-LYSINE N-METHYLTRANSFERASE SET-23"/>
    <property type="match status" value="1"/>
</dbReference>
<feature type="domain" description="Pre-SET" evidence="9">
    <location>
        <begin position="43"/>
        <end position="107"/>
    </location>
</feature>
<dbReference type="KEGG" id="foc:113210062"/>
<dbReference type="RefSeq" id="XP_052132822.1">
    <property type="nucleotide sequence ID" value="XM_052276862.1"/>
</dbReference>
<gene>
    <name evidence="12" type="primary">LOC113210062</name>
    <name evidence="13" type="synonym">LOC127752167</name>
</gene>
<dbReference type="GO" id="GO:0042054">
    <property type="term" value="F:histone methyltransferase activity"/>
    <property type="evidence" value="ECO:0007669"/>
    <property type="project" value="InterPro"/>
</dbReference>
<keyword evidence="5" id="KW-0949">S-adenosyl-L-methionine</keyword>
<comment type="subcellular location">
    <subcellularLocation>
        <location evidence="1">Chromosome</location>
    </subcellularLocation>
</comment>
<dbReference type="PANTHER" id="PTHR46223">
    <property type="entry name" value="HISTONE-LYSINE N-METHYLTRANSFERASE SUV39H"/>
    <property type="match status" value="1"/>
</dbReference>
<dbReference type="InterPro" id="IPR050973">
    <property type="entry name" value="H3K9_Histone-Lys_N-MTase"/>
</dbReference>
<dbReference type="SMART" id="SM00317">
    <property type="entry name" value="SET"/>
    <property type="match status" value="1"/>
</dbReference>
<evidence type="ECO:0000256" key="2">
    <source>
        <dbReference type="ARBA" id="ARBA00022454"/>
    </source>
</evidence>
<dbReference type="Gene3D" id="2.170.270.10">
    <property type="entry name" value="SET domain"/>
    <property type="match status" value="1"/>
</dbReference>
<organism evidence="11 12">
    <name type="scientific">Frankliniella occidentalis</name>
    <name type="common">Western flower thrips</name>
    <name type="synonym">Euthrips occidentalis</name>
    <dbReference type="NCBI Taxonomy" id="133901"/>
    <lineage>
        <taxon>Eukaryota</taxon>
        <taxon>Metazoa</taxon>
        <taxon>Ecdysozoa</taxon>
        <taxon>Arthropoda</taxon>
        <taxon>Hexapoda</taxon>
        <taxon>Insecta</taxon>
        <taxon>Pterygota</taxon>
        <taxon>Neoptera</taxon>
        <taxon>Paraneoptera</taxon>
        <taxon>Thysanoptera</taxon>
        <taxon>Terebrantia</taxon>
        <taxon>Thripoidea</taxon>
        <taxon>Thripidae</taxon>
        <taxon>Frankliniella</taxon>
    </lineage>
</organism>
<evidence type="ECO:0000259" key="9">
    <source>
        <dbReference type="PROSITE" id="PS50867"/>
    </source>
</evidence>
<keyword evidence="2" id="KW-0158">Chromosome</keyword>
<dbReference type="Pfam" id="PF05033">
    <property type="entry name" value="Pre-SET"/>
    <property type="match status" value="1"/>
</dbReference>
<dbReference type="PROSITE" id="PS50868">
    <property type="entry name" value="POST_SET"/>
    <property type="match status" value="1"/>
</dbReference>
<dbReference type="GO" id="GO:0008270">
    <property type="term" value="F:zinc ion binding"/>
    <property type="evidence" value="ECO:0007669"/>
    <property type="project" value="InterPro"/>
</dbReference>
<protein>
    <submittedName>
        <fullName evidence="12 13">Histone-lysine N-methyltransferase SETMAR</fullName>
    </submittedName>
</protein>
<dbReference type="InterPro" id="IPR007728">
    <property type="entry name" value="Pre-SET_dom"/>
</dbReference>
<dbReference type="InterPro" id="IPR001214">
    <property type="entry name" value="SET_dom"/>
</dbReference>
<keyword evidence="3" id="KW-0489">Methyltransferase</keyword>
<dbReference type="AlphaFoldDB" id="A0A6J1SQV7"/>
<evidence type="ECO:0000256" key="1">
    <source>
        <dbReference type="ARBA" id="ARBA00004286"/>
    </source>
</evidence>
<dbReference type="GO" id="GO:0008757">
    <property type="term" value="F:S-adenosylmethionine-dependent methyltransferase activity"/>
    <property type="evidence" value="ECO:0007669"/>
    <property type="project" value="UniProtKB-ARBA"/>
</dbReference>
<dbReference type="GO" id="GO:0005694">
    <property type="term" value="C:chromosome"/>
    <property type="evidence" value="ECO:0007669"/>
    <property type="project" value="UniProtKB-SubCell"/>
</dbReference>
<proteinExistence type="predicted"/>
<evidence type="ECO:0000313" key="12">
    <source>
        <dbReference type="RefSeq" id="XP_026283664.2"/>
    </source>
</evidence>
<accession>A0A6J1SQV7</accession>
<keyword evidence="4" id="KW-0808">Transferase</keyword>
<evidence type="ECO:0000259" key="8">
    <source>
        <dbReference type="PROSITE" id="PS50280"/>
    </source>
</evidence>
<evidence type="ECO:0000259" key="10">
    <source>
        <dbReference type="PROSITE" id="PS50868"/>
    </source>
</evidence>
<dbReference type="Pfam" id="PF00856">
    <property type="entry name" value="SET"/>
    <property type="match status" value="1"/>
</dbReference>
<dbReference type="PROSITE" id="PS50280">
    <property type="entry name" value="SET"/>
    <property type="match status" value="1"/>
</dbReference>
<evidence type="ECO:0000313" key="11">
    <source>
        <dbReference type="Proteomes" id="UP000504606"/>
    </source>
</evidence>
<dbReference type="GeneID" id="113210062"/>
<evidence type="ECO:0000256" key="5">
    <source>
        <dbReference type="ARBA" id="ARBA00022691"/>
    </source>
</evidence>
<dbReference type="SUPFAM" id="SSF82199">
    <property type="entry name" value="SET domain"/>
    <property type="match status" value="1"/>
</dbReference>
<evidence type="ECO:0000313" key="13">
    <source>
        <dbReference type="RefSeq" id="XP_052132822.1"/>
    </source>
</evidence>
<dbReference type="InterPro" id="IPR046341">
    <property type="entry name" value="SET_dom_sf"/>
</dbReference>
<dbReference type="Proteomes" id="UP000504606">
    <property type="component" value="Unplaced"/>
</dbReference>
<keyword evidence="6" id="KW-0479">Metal-binding</keyword>
<dbReference type="GO" id="GO:0008170">
    <property type="term" value="F:N-methyltransferase activity"/>
    <property type="evidence" value="ECO:0007669"/>
    <property type="project" value="UniProtKB-ARBA"/>
</dbReference>
<dbReference type="InterPro" id="IPR003616">
    <property type="entry name" value="Post-SET_dom"/>
</dbReference>
<evidence type="ECO:0000256" key="7">
    <source>
        <dbReference type="ARBA" id="ARBA00022833"/>
    </source>
</evidence>
<dbReference type="RefSeq" id="XP_026283664.2">
    <property type="nucleotide sequence ID" value="XM_026427879.2"/>
</dbReference>
<dbReference type="KEGG" id="foc:127752167"/>
<feature type="domain" description="Post-SET" evidence="10">
    <location>
        <begin position="254"/>
        <end position="270"/>
    </location>
</feature>
<name>A0A6J1SQV7_FRAOC</name>
<dbReference type="OrthoDB" id="48306at2759"/>
<dbReference type="PROSITE" id="PS50867">
    <property type="entry name" value="PRE_SET"/>
    <property type="match status" value="1"/>
</dbReference>
<dbReference type="GO" id="GO:0032259">
    <property type="term" value="P:methylation"/>
    <property type="evidence" value="ECO:0007669"/>
    <property type="project" value="UniProtKB-KW"/>
</dbReference>
<reference evidence="12 13" key="1">
    <citation type="submission" date="2025-04" db="UniProtKB">
        <authorList>
            <consortium name="RefSeq"/>
        </authorList>
    </citation>
    <scope>IDENTIFICATION</scope>
    <source>
        <tissue evidence="12 13">Whole organism</tissue>
    </source>
</reference>
<evidence type="ECO:0000256" key="6">
    <source>
        <dbReference type="ARBA" id="ARBA00022723"/>
    </source>
</evidence>
<keyword evidence="11" id="KW-1185">Reference proteome</keyword>
<keyword evidence="7" id="KW-0862">Zinc</keyword>
<feature type="domain" description="SET" evidence="8">
    <location>
        <begin position="110"/>
        <end position="239"/>
    </location>
</feature>
<sequence>MDDDSDSCFLMDDYDHPQPGLIYSPTLVPGRGASLMDLDNQLLGCDCSGEEICLSATSCQTAHVCQPNYTSDKKLVDEKWDSSGIVECNSQCHCSILHCSNRVVQFGPRKNLEIFECGPQKGYGLKSQDFIPKGAFICEYAGEIIGLSEAKCRFKALYAEKKMNYIFVLREVINFSESTSVIETVVDPSLIGNIGRYINHSCDPNSGIVPVRINSPVPRLGIFAKKNIVPGEEITYDYSGGSLVPQINEANSYEKKACYCGANCCKGFLPFDLSLV</sequence>
<evidence type="ECO:0000256" key="4">
    <source>
        <dbReference type="ARBA" id="ARBA00022679"/>
    </source>
</evidence>
<evidence type="ECO:0000256" key="3">
    <source>
        <dbReference type="ARBA" id="ARBA00022603"/>
    </source>
</evidence>